<dbReference type="EMBL" id="BJYU01000026">
    <property type="protein sequence ID" value="GEO14609.1"/>
    <property type="molecule type" value="Genomic_DNA"/>
</dbReference>
<reference evidence="1 2" key="1">
    <citation type="submission" date="2019-07" db="EMBL/GenBank/DDBJ databases">
        <title>Whole genome shotgun sequence of Microvirga aerophila NBRC 106136.</title>
        <authorList>
            <person name="Hosoyama A."/>
            <person name="Uohara A."/>
            <person name="Ohji S."/>
            <person name="Ichikawa N."/>
        </authorList>
    </citation>
    <scope>NUCLEOTIDE SEQUENCE [LARGE SCALE GENOMIC DNA]</scope>
    <source>
        <strain evidence="1 2">NBRC 106136</strain>
    </source>
</reference>
<name>A0A512BRH5_9HYPH</name>
<comment type="caution">
    <text evidence="1">The sequence shown here is derived from an EMBL/GenBank/DDBJ whole genome shotgun (WGS) entry which is preliminary data.</text>
</comment>
<gene>
    <name evidence="1" type="ORF">MAE02_23050</name>
</gene>
<proteinExistence type="predicted"/>
<dbReference type="AlphaFoldDB" id="A0A512BRH5"/>
<dbReference type="Proteomes" id="UP000321085">
    <property type="component" value="Unassembled WGS sequence"/>
</dbReference>
<accession>A0A512BRH5</accession>
<protein>
    <submittedName>
        <fullName evidence="1">Uncharacterized protein</fullName>
    </submittedName>
</protein>
<evidence type="ECO:0000313" key="1">
    <source>
        <dbReference type="EMBL" id="GEO14609.1"/>
    </source>
</evidence>
<evidence type="ECO:0000313" key="2">
    <source>
        <dbReference type="Proteomes" id="UP000321085"/>
    </source>
</evidence>
<keyword evidence="2" id="KW-1185">Reference proteome</keyword>
<sequence>MAIQPYSDTANIQPWANIWVNIDANGNDDWWQVEWDNGWNSVTDLDQYNEQNWYLSTYNNNPYTGVAYWEVVYDNGATYYYTG</sequence>
<organism evidence="1 2">
    <name type="scientific">Microvirga aerophila</name>
    <dbReference type="NCBI Taxonomy" id="670291"/>
    <lineage>
        <taxon>Bacteria</taxon>
        <taxon>Pseudomonadati</taxon>
        <taxon>Pseudomonadota</taxon>
        <taxon>Alphaproteobacteria</taxon>
        <taxon>Hyphomicrobiales</taxon>
        <taxon>Methylobacteriaceae</taxon>
        <taxon>Microvirga</taxon>
    </lineage>
</organism>
<dbReference type="RefSeq" id="WP_114187121.1">
    <property type="nucleotide sequence ID" value="NZ_BJYU01000026.1"/>
</dbReference>